<dbReference type="AlphaFoldDB" id="A0A1A9UIM1"/>
<evidence type="ECO:0000313" key="1">
    <source>
        <dbReference type="EnsemblMetazoa" id="GAUT006121-PA"/>
    </source>
</evidence>
<reference evidence="1" key="1">
    <citation type="submission" date="2020-05" db="UniProtKB">
        <authorList>
            <consortium name="EnsemblMetazoa"/>
        </authorList>
    </citation>
    <scope>IDENTIFICATION</scope>
    <source>
        <strain evidence="1">TTRI</strain>
    </source>
</reference>
<evidence type="ECO:0000313" key="2">
    <source>
        <dbReference type="Proteomes" id="UP000078200"/>
    </source>
</evidence>
<dbReference type="Proteomes" id="UP000078200">
    <property type="component" value="Unassembled WGS sequence"/>
</dbReference>
<dbReference type="EnsemblMetazoa" id="GAUT006121-RA">
    <property type="protein sequence ID" value="GAUT006121-PA"/>
    <property type="gene ID" value="GAUT006121"/>
</dbReference>
<proteinExistence type="predicted"/>
<accession>A0A1A9UIM1</accession>
<sequence>MPIFRISHYGEGAMNVKVAILEIVSNELADEKTLFPHTICAVTSVLKYKLLTITLGMVSDLSRLVDNPAYSVTNNINLTFRSVVNIKISPEPFLLHYSASFVIDLPHAQESHSLE</sequence>
<name>A0A1A9UIM1_GLOAU</name>
<keyword evidence="2" id="KW-1185">Reference proteome</keyword>
<protein>
    <submittedName>
        <fullName evidence="1">Uncharacterized protein</fullName>
    </submittedName>
</protein>
<dbReference type="VEuPathDB" id="VectorBase:GAUT006121"/>
<organism evidence="1 2">
    <name type="scientific">Glossina austeni</name>
    <name type="common">Savannah tsetse fly</name>
    <dbReference type="NCBI Taxonomy" id="7395"/>
    <lineage>
        <taxon>Eukaryota</taxon>
        <taxon>Metazoa</taxon>
        <taxon>Ecdysozoa</taxon>
        <taxon>Arthropoda</taxon>
        <taxon>Hexapoda</taxon>
        <taxon>Insecta</taxon>
        <taxon>Pterygota</taxon>
        <taxon>Neoptera</taxon>
        <taxon>Endopterygota</taxon>
        <taxon>Diptera</taxon>
        <taxon>Brachycera</taxon>
        <taxon>Muscomorpha</taxon>
        <taxon>Hippoboscoidea</taxon>
        <taxon>Glossinidae</taxon>
        <taxon>Glossina</taxon>
    </lineage>
</organism>